<organism evidence="11 12">
    <name type="scientific">Sphaerochaeta globosa (strain ATCC BAA-1886 / DSM 22777 / Buddy)</name>
    <name type="common">Spirochaeta sp. (strain Buddy)</name>
    <dbReference type="NCBI Taxonomy" id="158189"/>
    <lineage>
        <taxon>Bacteria</taxon>
        <taxon>Pseudomonadati</taxon>
        <taxon>Spirochaetota</taxon>
        <taxon>Spirochaetia</taxon>
        <taxon>Spirochaetales</taxon>
        <taxon>Sphaerochaetaceae</taxon>
        <taxon>Sphaerochaeta</taxon>
    </lineage>
</organism>
<evidence type="ECO:0000259" key="10">
    <source>
        <dbReference type="Pfam" id="PF04290"/>
    </source>
</evidence>
<evidence type="ECO:0000256" key="2">
    <source>
        <dbReference type="ARBA" id="ARBA00022448"/>
    </source>
</evidence>
<dbReference type="InterPro" id="IPR055348">
    <property type="entry name" value="DctQ"/>
</dbReference>
<dbReference type="eggNOG" id="COG3090">
    <property type="taxonomic scope" value="Bacteria"/>
</dbReference>
<dbReference type="PANTHER" id="PTHR35011">
    <property type="entry name" value="2,3-DIKETO-L-GULONATE TRAP TRANSPORTER SMALL PERMEASE PROTEIN YIAM"/>
    <property type="match status" value="1"/>
</dbReference>
<dbReference type="Proteomes" id="UP000008466">
    <property type="component" value="Chromosome"/>
</dbReference>
<dbReference type="HOGENOM" id="CLU_1616102_0_0_12"/>
<dbReference type="GO" id="GO:0005886">
    <property type="term" value="C:plasma membrane"/>
    <property type="evidence" value="ECO:0007669"/>
    <property type="project" value="UniProtKB-SubCell"/>
</dbReference>
<evidence type="ECO:0000256" key="4">
    <source>
        <dbReference type="ARBA" id="ARBA00022519"/>
    </source>
</evidence>
<evidence type="ECO:0000256" key="9">
    <source>
        <dbReference type="SAM" id="Phobius"/>
    </source>
</evidence>
<feature type="transmembrane region" description="Helical" evidence="9">
    <location>
        <begin position="88"/>
        <end position="113"/>
    </location>
</feature>
<keyword evidence="2" id="KW-0813">Transport</keyword>
<evidence type="ECO:0000313" key="11">
    <source>
        <dbReference type="EMBL" id="ADY13432.1"/>
    </source>
</evidence>
<keyword evidence="4" id="KW-0997">Cell inner membrane</keyword>
<dbReference type="RefSeq" id="WP_013607282.1">
    <property type="nucleotide sequence ID" value="NC_015152.1"/>
</dbReference>
<dbReference type="PANTHER" id="PTHR35011:SF2">
    <property type="entry name" value="2,3-DIKETO-L-GULONATE TRAP TRANSPORTER SMALL PERMEASE PROTEIN YIAM"/>
    <property type="match status" value="1"/>
</dbReference>
<keyword evidence="7 9" id="KW-0472">Membrane</keyword>
<keyword evidence="5 9" id="KW-0812">Transmembrane</keyword>
<dbReference type="EMBL" id="CP002541">
    <property type="protein sequence ID" value="ADY13432.1"/>
    <property type="molecule type" value="Genomic_DNA"/>
</dbReference>
<reference evidence="12" key="1">
    <citation type="submission" date="2011-02" db="EMBL/GenBank/DDBJ databases">
        <title>Complete sequence of Spirochaeta sp. Buddy.</title>
        <authorList>
            <person name="Lucas S."/>
            <person name="Copeland A."/>
            <person name="Lapidus A."/>
            <person name="Cheng J.-F."/>
            <person name="Goodwin L."/>
            <person name="Pitluck S."/>
            <person name="Zeytun A."/>
            <person name="Detter J.C."/>
            <person name="Han C."/>
            <person name="Tapia R."/>
            <person name="Land M."/>
            <person name="Hauser L."/>
            <person name="Kyrpides N."/>
            <person name="Ivanova N."/>
            <person name="Mikhailova N."/>
            <person name="Pagani I."/>
            <person name="Ritalahti K.M."/>
            <person name="Loeffler F.E."/>
            <person name="Woyke T."/>
        </authorList>
    </citation>
    <scope>NUCLEOTIDE SEQUENCE [LARGE SCALE GENOMIC DNA]</scope>
    <source>
        <strain evidence="12">ATCC BAA-1886 / DSM 22777 / Buddy</strain>
    </source>
</reference>
<feature type="domain" description="Tripartite ATP-independent periplasmic transporters DctQ component" evidence="10">
    <location>
        <begin position="26"/>
        <end position="156"/>
    </location>
</feature>
<keyword evidence="6 9" id="KW-1133">Transmembrane helix</keyword>
<dbReference type="InterPro" id="IPR007387">
    <property type="entry name" value="TRAP_DctQ"/>
</dbReference>
<protein>
    <recommendedName>
        <fullName evidence="10">Tripartite ATP-independent periplasmic transporters DctQ component domain-containing protein</fullName>
    </recommendedName>
</protein>
<comment type="similarity">
    <text evidence="8">Belongs to the TRAP transporter small permease family.</text>
</comment>
<dbReference type="OrthoDB" id="2048439at2"/>
<gene>
    <name evidence="11" type="ordered locus">SpiBuddy_1607</name>
</gene>
<evidence type="ECO:0000256" key="1">
    <source>
        <dbReference type="ARBA" id="ARBA00004429"/>
    </source>
</evidence>
<feature type="transmembrane region" description="Helical" evidence="9">
    <location>
        <begin position="133"/>
        <end position="152"/>
    </location>
</feature>
<evidence type="ECO:0000256" key="3">
    <source>
        <dbReference type="ARBA" id="ARBA00022475"/>
    </source>
</evidence>
<evidence type="ECO:0000256" key="5">
    <source>
        <dbReference type="ARBA" id="ARBA00022692"/>
    </source>
</evidence>
<accession>F0RW75</accession>
<evidence type="ECO:0000256" key="6">
    <source>
        <dbReference type="ARBA" id="ARBA00022989"/>
    </source>
</evidence>
<keyword evidence="3" id="KW-1003">Cell membrane</keyword>
<feature type="transmembrane region" description="Helical" evidence="9">
    <location>
        <begin position="50"/>
        <end position="67"/>
    </location>
</feature>
<dbReference type="GO" id="GO:0022857">
    <property type="term" value="F:transmembrane transporter activity"/>
    <property type="evidence" value="ECO:0007669"/>
    <property type="project" value="TreeGrafter"/>
</dbReference>
<name>F0RW75_SPHGB</name>
<evidence type="ECO:0000313" key="12">
    <source>
        <dbReference type="Proteomes" id="UP000008466"/>
    </source>
</evidence>
<keyword evidence="12" id="KW-1185">Reference proteome</keyword>
<comment type="subcellular location">
    <subcellularLocation>
        <location evidence="1">Cell inner membrane</location>
        <topology evidence="1">Multi-pass membrane protein</topology>
    </subcellularLocation>
</comment>
<evidence type="ECO:0000256" key="7">
    <source>
        <dbReference type="ARBA" id="ARBA00023136"/>
    </source>
</evidence>
<dbReference type="KEGG" id="sbu:SpiBuddy_1607"/>
<proteinExistence type="inferred from homology"/>
<sequence length="161" mass="18505">MQLVKKLLDLFVRLVSVLLMCLVAGIVLLMLNELVLRNILGKSFRGMTEMAGFMFLWMAFLGVIVLYDKQRMISLDMFYVRTKGTLKTVLWVIHKMVAAALGTIMVIAFFGLYPYVSTEYYSSMPKFAKLWQYVPMAITGSFLCIKSIYELVEKARGERSR</sequence>
<feature type="transmembrane region" description="Helical" evidence="9">
    <location>
        <begin position="7"/>
        <end position="30"/>
    </location>
</feature>
<evidence type="ECO:0000256" key="8">
    <source>
        <dbReference type="ARBA" id="ARBA00038436"/>
    </source>
</evidence>
<dbReference type="STRING" id="158189.SpiBuddy_1607"/>
<dbReference type="AlphaFoldDB" id="F0RW75"/>
<dbReference type="GO" id="GO:0015740">
    <property type="term" value="P:C4-dicarboxylate transport"/>
    <property type="evidence" value="ECO:0007669"/>
    <property type="project" value="TreeGrafter"/>
</dbReference>
<dbReference type="Pfam" id="PF04290">
    <property type="entry name" value="DctQ"/>
    <property type="match status" value="1"/>
</dbReference>